<name>A0ACB9YT26_9PEZI</name>
<organism evidence="1 2">
    <name type="scientific">Hypoxylon rubiginosum</name>
    <dbReference type="NCBI Taxonomy" id="110542"/>
    <lineage>
        <taxon>Eukaryota</taxon>
        <taxon>Fungi</taxon>
        <taxon>Dikarya</taxon>
        <taxon>Ascomycota</taxon>
        <taxon>Pezizomycotina</taxon>
        <taxon>Sordariomycetes</taxon>
        <taxon>Xylariomycetidae</taxon>
        <taxon>Xylariales</taxon>
        <taxon>Hypoxylaceae</taxon>
        <taxon>Hypoxylon</taxon>
    </lineage>
</organism>
<sequence length="359" mass="39530">MAEPQPSLSRTLEAVTWLLTTVAVIVVGLRFYTRAIIVRRVGWDDWMMLLSLGLMITDSVFVQISVQHGLGNSQWTLLEEDAITAIKWDYLAQPPAIIGPALGRISFAMLLLNLIGTHKARRIPLHVIIVSQFIANTLVFVLILAQCKPIESLWDYRITGVCWGLDSQSKIGFFQGALNAATDLTLAIFPTIFVWGLQMKLSQKVSLAVLMGLGVFAMVGSIMKTVYLPSVGKRENYTYNTAPLIIWWMVEGYLVIIATSIVTLRPLFKKRTKHSGASGNAHGIRTIGSSTPKGYISTTDPAADDFPLTYMGTETGMGQPSVRAGYDSSNSHELTERNGEHNIRKTVSISVNVSGNRRS</sequence>
<dbReference type="EMBL" id="MU393527">
    <property type="protein sequence ID" value="KAI4862351.1"/>
    <property type="molecule type" value="Genomic_DNA"/>
</dbReference>
<comment type="caution">
    <text evidence="1">The sequence shown here is derived from an EMBL/GenBank/DDBJ whole genome shotgun (WGS) entry which is preliminary data.</text>
</comment>
<evidence type="ECO:0000313" key="1">
    <source>
        <dbReference type="EMBL" id="KAI4862351.1"/>
    </source>
</evidence>
<dbReference type="Proteomes" id="UP001497700">
    <property type="component" value="Unassembled WGS sequence"/>
</dbReference>
<keyword evidence="2" id="KW-1185">Reference proteome</keyword>
<proteinExistence type="predicted"/>
<accession>A0ACB9YT26</accession>
<protein>
    <submittedName>
        <fullName evidence="1">Uncharacterized protein</fullName>
    </submittedName>
</protein>
<evidence type="ECO:0000313" key="2">
    <source>
        <dbReference type="Proteomes" id="UP001497700"/>
    </source>
</evidence>
<reference evidence="1 2" key="1">
    <citation type="journal article" date="2022" name="New Phytol.">
        <title>Ecological generalism drives hyperdiversity of secondary metabolite gene clusters in xylarialean endophytes.</title>
        <authorList>
            <person name="Franco M.E.E."/>
            <person name="Wisecaver J.H."/>
            <person name="Arnold A.E."/>
            <person name="Ju Y.M."/>
            <person name="Slot J.C."/>
            <person name="Ahrendt S."/>
            <person name="Moore L.P."/>
            <person name="Eastman K.E."/>
            <person name="Scott K."/>
            <person name="Konkel Z."/>
            <person name="Mondo S.J."/>
            <person name="Kuo A."/>
            <person name="Hayes R.D."/>
            <person name="Haridas S."/>
            <person name="Andreopoulos B."/>
            <person name="Riley R."/>
            <person name="LaButti K."/>
            <person name="Pangilinan J."/>
            <person name="Lipzen A."/>
            <person name="Amirebrahimi M."/>
            <person name="Yan J."/>
            <person name="Adam C."/>
            <person name="Keymanesh K."/>
            <person name="Ng V."/>
            <person name="Louie K."/>
            <person name="Northen T."/>
            <person name="Drula E."/>
            <person name="Henrissat B."/>
            <person name="Hsieh H.M."/>
            <person name="Youens-Clark K."/>
            <person name="Lutzoni F."/>
            <person name="Miadlikowska J."/>
            <person name="Eastwood D.C."/>
            <person name="Hamelin R.C."/>
            <person name="Grigoriev I.V."/>
            <person name="U'Ren J.M."/>
        </authorList>
    </citation>
    <scope>NUCLEOTIDE SEQUENCE [LARGE SCALE GENOMIC DNA]</scope>
    <source>
        <strain evidence="1 2">CBS 119005</strain>
    </source>
</reference>
<gene>
    <name evidence="1" type="ORF">F4820DRAFT_463672</name>
</gene>